<keyword evidence="1" id="KW-0347">Helicase</keyword>
<keyword evidence="1" id="KW-0378">Hydrolase</keyword>
<dbReference type="CDD" id="cd18809">
    <property type="entry name" value="SF1_C_RecD"/>
    <property type="match status" value="1"/>
</dbReference>
<keyword evidence="1" id="KW-0547">Nucleotide-binding</keyword>
<dbReference type="InterPro" id="IPR027417">
    <property type="entry name" value="P-loop_NTPase"/>
</dbReference>
<dbReference type="InterPro" id="IPR049163">
    <property type="entry name" value="Pif1-like_2B_dom"/>
</dbReference>
<comment type="similarity">
    <text evidence="1">Belongs to the helicase family.</text>
</comment>
<evidence type="ECO:0000313" key="5">
    <source>
        <dbReference type="RefSeq" id="XP_006815013.1"/>
    </source>
</evidence>
<organism evidence="4 5">
    <name type="scientific">Saccoglossus kowalevskii</name>
    <name type="common">Acorn worm</name>
    <dbReference type="NCBI Taxonomy" id="10224"/>
    <lineage>
        <taxon>Eukaryota</taxon>
        <taxon>Metazoa</taxon>
        <taxon>Hemichordata</taxon>
        <taxon>Enteropneusta</taxon>
        <taxon>Harrimaniidae</taxon>
        <taxon>Saccoglossus</taxon>
    </lineage>
</organism>
<evidence type="ECO:0000313" key="4">
    <source>
        <dbReference type="Proteomes" id="UP000694865"/>
    </source>
</evidence>
<evidence type="ECO:0000259" key="2">
    <source>
        <dbReference type="Pfam" id="PF05970"/>
    </source>
</evidence>
<keyword evidence="4" id="KW-1185">Reference proteome</keyword>
<dbReference type="RefSeq" id="XP_006815013.1">
    <property type="nucleotide sequence ID" value="XM_006814950.1"/>
</dbReference>
<feature type="domain" description="DNA helicase Pif1-like 2B" evidence="3">
    <location>
        <begin position="214"/>
        <end position="255"/>
    </location>
</feature>
<protein>
    <recommendedName>
        <fullName evidence="1">ATP-dependent DNA helicase</fullName>
        <ecNumber evidence="1">5.6.2.3</ecNumber>
    </recommendedName>
</protein>
<keyword evidence="1" id="KW-0227">DNA damage</keyword>
<comment type="cofactor">
    <cofactor evidence="1">
        <name>Mg(2+)</name>
        <dbReference type="ChEBI" id="CHEBI:18420"/>
    </cofactor>
</comment>
<sequence length="392" mass="43904">TFATASTGVAACHINGITLHQFAGIGSGTQSLETCIELASRPARTKQWKRCKHLIVDEVSMLDADFFTKIEHVARVIRGKDLPFGGIQLILCGDFLQLPPVTKSGQKRLFCFQSSAWHNCIQMTFELTEVRRQTDIEFINILQHIRIGRCPKEMCEKLVSTNSNKIETAGILATRLCTHKEDVEQINVVQLEKLSGETRIFNALDSDPALVKLINNQCSVKAKITLKRGTQVMLTKNLAVQRGLVNGARGVVIGFNNAEKGLPIIRFLNGVEQTITPERWTIKLGGGAFLMRRQLPLQLAWAISIHKSQGLSLDCVEISLSRVFECGQAYVALSRARNLEGLRVIDFEKSCVHADSEVLKFYQKLRVETKLLKQSNLNCYSGYDKENSQYCY</sequence>
<accession>A0ABM0M4S2</accession>
<gene>
    <name evidence="5" type="primary">LOC100369811</name>
</gene>
<dbReference type="EC" id="5.6.2.3" evidence="1"/>
<dbReference type="PANTHER" id="PTHR47642">
    <property type="entry name" value="ATP-DEPENDENT DNA HELICASE"/>
    <property type="match status" value="1"/>
</dbReference>
<reference evidence="5" key="1">
    <citation type="submission" date="2025-08" db="UniProtKB">
        <authorList>
            <consortium name="RefSeq"/>
        </authorList>
    </citation>
    <scope>IDENTIFICATION</scope>
    <source>
        <tissue evidence="5">Testes</tissue>
    </source>
</reference>
<dbReference type="CDD" id="cd18037">
    <property type="entry name" value="DEXSc_Pif1_like"/>
    <property type="match status" value="1"/>
</dbReference>
<keyword evidence="1" id="KW-0234">DNA repair</keyword>
<comment type="catalytic activity">
    <reaction evidence="1">
        <text>ATP + H2O = ADP + phosphate + H(+)</text>
        <dbReference type="Rhea" id="RHEA:13065"/>
        <dbReference type="ChEBI" id="CHEBI:15377"/>
        <dbReference type="ChEBI" id="CHEBI:15378"/>
        <dbReference type="ChEBI" id="CHEBI:30616"/>
        <dbReference type="ChEBI" id="CHEBI:43474"/>
        <dbReference type="ChEBI" id="CHEBI:456216"/>
        <dbReference type="EC" id="5.6.2.3"/>
    </reaction>
</comment>
<keyword evidence="1" id="KW-0067">ATP-binding</keyword>
<dbReference type="Proteomes" id="UP000694865">
    <property type="component" value="Unplaced"/>
</dbReference>
<dbReference type="Pfam" id="PF05970">
    <property type="entry name" value="PIF1"/>
    <property type="match status" value="1"/>
</dbReference>
<proteinExistence type="inferred from homology"/>
<dbReference type="PANTHER" id="PTHR47642:SF7">
    <property type="entry name" value="ATP-DEPENDENT DNA HELICASE PIF1"/>
    <property type="match status" value="1"/>
</dbReference>
<evidence type="ECO:0000256" key="1">
    <source>
        <dbReference type="RuleBase" id="RU363044"/>
    </source>
</evidence>
<feature type="domain" description="DNA helicase Pif1-like DEAD-box helicase" evidence="2">
    <location>
        <begin position="2"/>
        <end position="153"/>
    </location>
</feature>
<name>A0ABM0M4S2_SACKO</name>
<dbReference type="InterPro" id="IPR010285">
    <property type="entry name" value="DNA_helicase_pif1-like_DEAD"/>
</dbReference>
<evidence type="ECO:0000259" key="3">
    <source>
        <dbReference type="Pfam" id="PF21530"/>
    </source>
</evidence>
<dbReference type="GeneID" id="100369811"/>
<dbReference type="SUPFAM" id="SSF52540">
    <property type="entry name" value="P-loop containing nucleoside triphosphate hydrolases"/>
    <property type="match status" value="2"/>
</dbReference>
<feature type="non-terminal residue" evidence="5">
    <location>
        <position position="1"/>
    </location>
</feature>
<dbReference type="InterPro" id="IPR051055">
    <property type="entry name" value="PIF1_helicase"/>
</dbReference>
<dbReference type="Pfam" id="PF21530">
    <property type="entry name" value="Pif1_2B_dom"/>
    <property type="match status" value="1"/>
</dbReference>
<keyword evidence="1" id="KW-0233">DNA recombination</keyword>
<dbReference type="Gene3D" id="3.40.50.300">
    <property type="entry name" value="P-loop containing nucleotide triphosphate hydrolases"/>
    <property type="match status" value="2"/>
</dbReference>